<dbReference type="AlphaFoldDB" id="A0A7J6ME53"/>
<protein>
    <submittedName>
        <fullName evidence="1">Uncharacterized protein</fullName>
    </submittedName>
</protein>
<evidence type="ECO:0000313" key="1">
    <source>
        <dbReference type="EMBL" id="KAF4669835.1"/>
    </source>
</evidence>
<dbReference type="EMBL" id="JABANN010000132">
    <property type="protein sequence ID" value="KAF4669835.1"/>
    <property type="molecule type" value="Genomic_DNA"/>
</dbReference>
<comment type="caution">
    <text evidence="1">The sequence shown here is derived from an EMBL/GenBank/DDBJ whole genome shotgun (WGS) entry which is preliminary data.</text>
</comment>
<evidence type="ECO:0000313" key="2">
    <source>
        <dbReference type="Proteomes" id="UP000572268"/>
    </source>
</evidence>
<proteinExistence type="predicted"/>
<accession>A0A7J6ME53</accession>
<reference evidence="1 2" key="1">
    <citation type="submission" date="2020-04" db="EMBL/GenBank/DDBJ databases">
        <title>Perkinsus olseni comparative genomics.</title>
        <authorList>
            <person name="Bogema D.R."/>
        </authorList>
    </citation>
    <scope>NUCLEOTIDE SEQUENCE [LARGE SCALE GENOMIC DNA]</scope>
    <source>
        <strain evidence="1">ATCC PRA-31</strain>
    </source>
</reference>
<gene>
    <name evidence="1" type="ORF">FOL46_001168</name>
</gene>
<organism evidence="1 2">
    <name type="scientific">Perkinsus olseni</name>
    <name type="common">Perkinsus atlanticus</name>
    <dbReference type="NCBI Taxonomy" id="32597"/>
    <lineage>
        <taxon>Eukaryota</taxon>
        <taxon>Sar</taxon>
        <taxon>Alveolata</taxon>
        <taxon>Perkinsozoa</taxon>
        <taxon>Perkinsea</taxon>
        <taxon>Perkinsida</taxon>
        <taxon>Perkinsidae</taxon>
        <taxon>Perkinsus</taxon>
    </lineage>
</organism>
<dbReference type="Proteomes" id="UP000572268">
    <property type="component" value="Unassembled WGS sequence"/>
</dbReference>
<sequence length="519" mass="56312">MVDYGFADEGFLDLSAGPSHFSFPPNCSKTAKPKDKPFCATGEVDLGLKWLVNIDIYLFDAFDPSKTVLFGFNATINEGIPEALEVRTGGCAAPVVDDLIPKFLPHFYGMVVTVCTSGGGPGKYDPKTQSFSAPFNISGDSALYINGMRSRFVFPFNGDGDSWVKPHFDVGLTAPITFSAGGPKVLEISLSYINTIATVNGSVLTWHLFNGFCEKAELTSSAQLARNILLNDASPMGRRIVTCLGPNPMDSNGATPQYGGLAVELVQPLHSFVAMMVLVACGTIDGGLVEDVPQRVSTGPSHFSYPPNCSEIAKPKDQVYCVTGELDLGLKWLVNIDMFLFDVFNPIKTALFGINATINKGIPEALEVRTAGCATPVLSEAFKFLKINQGVTVCTSQGGPGKCDSGTKSCVAPFNVSGYFGLYNDRSLWLKWPFTYKAYAWVKPHFDMGINATYTITGGDPDIIQFSLSFIDTIRSVNGSVLTWHIHNGGSFDTYMTRYGHSYHNWTIVDKTIQLQPSK</sequence>
<name>A0A7J6ME53_PEROL</name>